<keyword evidence="3" id="KW-1015">Disulfide bond</keyword>
<dbReference type="STRING" id="283909.R7VJV1"/>
<dbReference type="CDD" id="cd00054">
    <property type="entry name" value="EGF_CA"/>
    <property type="match status" value="1"/>
</dbReference>
<dbReference type="SUPFAM" id="SSF57184">
    <property type="entry name" value="Growth factor receptor domain"/>
    <property type="match status" value="1"/>
</dbReference>
<evidence type="ECO:0000259" key="4">
    <source>
        <dbReference type="SMART" id="SM00179"/>
    </source>
</evidence>
<feature type="domain" description="EGF-like" evidence="5">
    <location>
        <begin position="39"/>
        <end position="77"/>
    </location>
</feature>
<feature type="domain" description="EGF-like calcium-binding" evidence="4">
    <location>
        <begin position="78"/>
        <end position="123"/>
    </location>
</feature>
<reference evidence="7" key="3">
    <citation type="submission" date="2015-06" db="UniProtKB">
        <authorList>
            <consortium name="EnsemblMetazoa"/>
        </authorList>
    </citation>
    <scope>IDENTIFICATION</scope>
</reference>
<dbReference type="EnsemblMetazoa" id="CapteT202601">
    <property type="protein sequence ID" value="CapteP202601"/>
    <property type="gene ID" value="CapteG202601"/>
</dbReference>
<dbReference type="InterPro" id="IPR050751">
    <property type="entry name" value="ECM_structural_protein"/>
</dbReference>
<dbReference type="EMBL" id="KB293240">
    <property type="protein sequence ID" value="ELU16215.1"/>
    <property type="molecule type" value="Genomic_DNA"/>
</dbReference>
<dbReference type="AlphaFoldDB" id="R7VJV1"/>
<dbReference type="PANTHER" id="PTHR24034">
    <property type="entry name" value="EGF-LIKE DOMAIN-CONTAINING PROTEIN"/>
    <property type="match status" value="1"/>
</dbReference>
<dbReference type="GO" id="GO:0005509">
    <property type="term" value="F:calcium ion binding"/>
    <property type="evidence" value="ECO:0007669"/>
    <property type="project" value="InterPro"/>
</dbReference>
<dbReference type="HOGENOM" id="CLU_1590501_0_0_1"/>
<reference evidence="6 8" key="2">
    <citation type="journal article" date="2013" name="Nature">
        <title>Insights into bilaterian evolution from three spiralian genomes.</title>
        <authorList>
            <person name="Simakov O."/>
            <person name="Marletaz F."/>
            <person name="Cho S.J."/>
            <person name="Edsinger-Gonzales E."/>
            <person name="Havlak P."/>
            <person name="Hellsten U."/>
            <person name="Kuo D.H."/>
            <person name="Larsson T."/>
            <person name="Lv J."/>
            <person name="Arendt D."/>
            <person name="Savage R."/>
            <person name="Osoegawa K."/>
            <person name="de Jong P."/>
            <person name="Grimwood J."/>
            <person name="Chapman J.A."/>
            <person name="Shapiro H."/>
            <person name="Aerts A."/>
            <person name="Otillar R.P."/>
            <person name="Terry A.Y."/>
            <person name="Boore J.L."/>
            <person name="Grigoriev I.V."/>
            <person name="Lindberg D.R."/>
            <person name="Seaver E.C."/>
            <person name="Weisblat D.A."/>
            <person name="Putnam N.H."/>
            <person name="Rokhsar D.S."/>
        </authorList>
    </citation>
    <scope>NUCLEOTIDE SEQUENCE</scope>
    <source>
        <strain evidence="6 8">I ESC-2004</strain>
    </source>
</reference>
<evidence type="ECO:0000256" key="3">
    <source>
        <dbReference type="ARBA" id="ARBA00023157"/>
    </source>
</evidence>
<evidence type="ECO:0000313" key="7">
    <source>
        <dbReference type="EnsemblMetazoa" id="CapteP202601"/>
    </source>
</evidence>
<feature type="domain" description="EGF-like" evidence="5">
    <location>
        <begin position="127"/>
        <end position="168"/>
    </location>
</feature>
<feature type="non-terminal residue" evidence="6">
    <location>
        <position position="168"/>
    </location>
</feature>
<dbReference type="InterPro" id="IPR049883">
    <property type="entry name" value="NOTCH1_EGF-like"/>
</dbReference>
<feature type="domain" description="EGF-like calcium-binding" evidence="4">
    <location>
        <begin position="124"/>
        <end position="168"/>
    </location>
</feature>
<accession>R7VJV1</accession>
<dbReference type="Proteomes" id="UP000014760">
    <property type="component" value="Unassembled WGS sequence"/>
</dbReference>
<gene>
    <name evidence="6" type="ORF">CAPTEDRAFT_202601</name>
</gene>
<keyword evidence="1" id="KW-0245">EGF-like domain</keyword>
<dbReference type="Gene3D" id="2.10.25.10">
    <property type="entry name" value="Laminin"/>
    <property type="match status" value="3"/>
</dbReference>
<evidence type="ECO:0000256" key="1">
    <source>
        <dbReference type="ARBA" id="ARBA00022536"/>
    </source>
</evidence>
<evidence type="ECO:0008006" key="9">
    <source>
        <dbReference type="Google" id="ProtNLM"/>
    </source>
</evidence>
<dbReference type="InterPro" id="IPR001881">
    <property type="entry name" value="EGF-like_Ca-bd_dom"/>
</dbReference>
<dbReference type="InterPro" id="IPR000742">
    <property type="entry name" value="EGF"/>
</dbReference>
<name>R7VJV1_CAPTE</name>
<reference evidence="8" key="1">
    <citation type="submission" date="2012-12" db="EMBL/GenBank/DDBJ databases">
        <authorList>
            <person name="Hellsten U."/>
            <person name="Grimwood J."/>
            <person name="Chapman J.A."/>
            <person name="Shapiro H."/>
            <person name="Aerts A."/>
            <person name="Otillar R.P."/>
            <person name="Terry A.Y."/>
            <person name="Boore J.L."/>
            <person name="Simakov O."/>
            <person name="Marletaz F."/>
            <person name="Cho S.-J."/>
            <person name="Edsinger-Gonzales E."/>
            <person name="Havlak P."/>
            <person name="Kuo D.-H."/>
            <person name="Larsson T."/>
            <person name="Lv J."/>
            <person name="Arendt D."/>
            <person name="Savage R."/>
            <person name="Osoegawa K."/>
            <person name="de Jong P."/>
            <person name="Lindberg D.R."/>
            <person name="Seaver E.C."/>
            <person name="Weisblat D.A."/>
            <person name="Putnam N.H."/>
            <person name="Grigoriev I.V."/>
            <person name="Rokhsar D.S."/>
        </authorList>
    </citation>
    <scope>NUCLEOTIDE SEQUENCE</scope>
    <source>
        <strain evidence="8">I ESC-2004</strain>
    </source>
</reference>
<evidence type="ECO:0000313" key="8">
    <source>
        <dbReference type="Proteomes" id="UP000014760"/>
    </source>
</evidence>
<keyword evidence="2" id="KW-0677">Repeat</keyword>
<dbReference type="OMA" id="ECALEIC"/>
<dbReference type="SMART" id="SM00179">
    <property type="entry name" value="EGF_CA"/>
    <property type="match status" value="2"/>
</dbReference>
<dbReference type="SMART" id="SM00181">
    <property type="entry name" value="EGF"/>
    <property type="match status" value="3"/>
</dbReference>
<dbReference type="PANTHER" id="PTHR24034:SF200">
    <property type="entry name" value="EGF-LIKE AND EMI DOMAIN-CONTAINING PROTEIN 1"/>
    <property type="match status" value="1"/>
</dbReference>
<dbReference type="EMBL" id="AMQN01036922">
    <property type="status" value="NOT_ANNOTATED_CDS"/>
    <property type="molecule type" value="Genomic_DNA"/>
</dbReference>
<dbReference type="OrthoDB" id="6229058at2759"/>
<proteinExistence type="predicted"/>
<keyword evidence="8" id="KW-1185">Reference proteome</keyword>
<protein>
    <recommendedName>
        <fullName evidence="9">EGF-like domain-containing protein</fullName>
    </recommendedName>
</protein>
<dbReference type="Pfam" id="PF07645">
    <property type="entry name" value="EGF_CA"/>
    <property type="match status" value="2"/>
</dbReference>
<evidence type="ECO:0000256" key="2">
    <source>
        <dbReference type="ARBA" id="ARBA00022737"/>
    </source>
</evidence>
<evidence type="ECO:0000313" key="6">
    <source>
        <dbReference type="EMBL" id="ELU16215.1"/>
    </source>
</evidence>
<feature type="domain" description="EGF-like" evidence="5">
    <location>
        <begin position="81"/>
        <end position="123"/>
    </location>
</feature>
<organism evidence="6">
    <name type="scientific">Capitella teleta</name>
    <name type="common">Polychaete worm</name>
    <dbReference type="NCBI Taxonomy" id="283909"/>
    <lineage>
        <taxon>Eukaryota</taxon>
        <taxon>Metazoa</taxon>
        <taxon>Spiralia</taxon>
        <taxon>Lophotrochozoa</taxon>
        <taxon>Annelida</taxon>
        <taxon>Polychaeta</taxon>
        <taxon>Sedentaria</taxon>
        <taxon>Scolecida</taxon>
        <taxon>Capitellidae</taxon>
        <taxon>Capitella</taxon>
    </lineage>
</organism>
<dbReference type="InterPro" id="IPR009030">
    <property type="entry name" value="Growth_fac_rcpt_cys_sf"/>
</dbReference>
<evidence type="ECO:0000259" key="5">
    <source>
        <dbReference type="SMART" id="SM00181"/>
    </source>
</evidence>
<dbReference type="EMBL" id="AMQN01036923">
    <property type="status" value="NOT_ANNOTATED_CDS"/>
    <property type="molecule type" value="Genomic_DNA"/>
</dbReference>
<sequence length="168" mass="18786">MPPKKCVTFAPSKLYKFQYGNECYCGNRYDYDRHGLKSDCGVESGGCQHRCTEDKKDEWCSCDEGFDISPNNWKECIDINECAGERGEVYNKDCHTCVNTIGSYTCECDGGYELDSAANQTCIDKNECLGESGVNYDKDCHECINTIGSYTCRCDHGYELHPNGTSCG</sequence>